<feature type="transmembrane region" description="Helical" evidence="6">
    <location>
        <begin position="110"/>
        <end position="134"/>
    </location>
</feature>
<keyword evidence="2" id="KW-0813">Transport</keyword>
<dbReference type="EMBL" id="ML993588">
    <property type="protein sequence ID" value="KAF2169301.1"/>
    <property type="molecule type" value="Genomic_DNA"/>
</dbReference>
<dbReference type="Proteomes" id="UP000799537">
    <property type="component" value="Unassembled WGS sequence"/>
</dbReference>
<keyword evidence="4 6" id="KW-1133">Transmembrane helix</keyword>
<dbReference type="PROSITE" id="PS50850">
    <property type="entry name" value="MFS"/>
    <property type="match status" value="1"/>
</dbReference>
<dbReference type="GO" id="GO:0016020">
    <property type="term" value="C:membrane"/>
    <property type="evidence" value="ECO:0007669"/>
    <property type="project" value="UniProtKB-SubCell"/>
</dbReference>
<name>A0A6A6CQF4_ZASCE</name>
<protein>
    <recommendedName>
        <fullName evidence="7">Major facilitator superfamily (MFS) profile domain-containing protein</fullName>
    </recommendedName>
</protein>
<organism evidence="8 9">
    <name type="scientific">Zasmidium cellare ATCC 36951</name>
    <dbReference type="NCBI Taxonomy" id="1080233"/>
    <lineage>
        <taxon>Eukaryota</taxon>
        <taxon>Fungi</taxon>
        <taxon>Dikarya</taxon>
        <taxon>Ascomycota</taxon>
        <taxon>Pezizomycotina</taxon>
        <taxon>Dothideomycetes</taxon>
        <taxon>Dothideomycetidae</taxon>
        <taxon>Mycosphaerellales</taxon>
        <taxon>Mycosphaerellaceae</taxon>
        <taxon>Zasmidium</taxon>
    </lineage>
</organism>
<dbReference type="InterPro" id="IPR020846">
    <property type="entry name" value="MFS_dom"/>
</dbReference>
<reference evidence="8" key="1">
    <citation type="journal article" date="2020" name="Stud. Mycol.">
        <title>101 Dothideomycetes genomes: a test case for predicting lifestyles and emergence of pathogens.</title>
        <authorList>
            <person name="Haridas S."/>
            <person name="Albert R."/>
            <person name="Binder M."/>
            <person name="Bloem J."/>
            <person name="Labutti K."/>
            <person name="Salamov A."/>
            <person name="Andreopoulos B."/>
            <person name="Baker S."/>
            <person name="Barry K."/>
            <person name="Bills G."/>
            <person name="Bluhm B."/>
            <person name="Cannon C."/>
            <person name="Castanera R."/>
            <person name="Culley D."/>
            <person name="Daum C."/>
            <person name="Ezra D."/>
            <person name="Gonzalez J."/>
            <person name="Henrissat B."/>
            <person name="Kuo A."/>
            <person name="Liang C."/>
            <person name="Lipzen A."/>
            <person name="Lutzoni F."/>
            <person name="Magnuson J."/>
            <person name="Mondo S."/>
            <person name="Nolan M."/>
            <person name="Ohm R."/>
            <person name="Pangilinan J."/>
            <person name="Park H.-J."/>
            <person name="Ramirez L."/>
            <person name="Alfaro M."/>
            <person name="Sun H."/>
            <person name="Tritt A."/>
            <person name="Yoshinaga Y."/>
            <person name="Zwiers L.-H."/>
            <person name="Turgeon B."/>
            <person name="Goodwin S."/>
            <person name="Spatafora J."/>
            <person name="Crous P."/>
            <person name="Grigoriev I."/>
        </authorList>
    </citation>
    <scope>NUCLEOTIDE SEQUENCE</scope>
    <source>
        <strain evidence="8">ATCC 36951</strain>
    </source>
</reference>
<dbReference type="Pfam" id="PF07690">
    <property type="entry name" value="MFS_1"/>
    <property type="match status" value="1"/>
</dbReference>
<keyword evidence="3 6" id="KW-0812">Transmembrane</keyword>
<dbReference type="RefSeq" id="XP_033670190.1">
    <property type="nucleotide sequence ID" value="XM_033810522.1"/>
</dbReference>
<evidence type="ECO:0000256" key="2">
    <source>
        <dbReference type="ARBA" id="ARBA00022448"/>
    </source>
</evidence>
<keyword evidence="5 6" id="KW-0472">Membrane</keyword>
<evidence type="ECO:0000256" key="4">
    <source>
        <dbReference type="ARBA" id="ARBA00022989"/>
    </source>
</evidence>
<gene>
    <name evidence="8" type="ORF">M409DRAFT_36234</name>
</gene>
<feature type="non-terminal residue" evidence="8">
    <location>
        <position position="1"/>
    </location>
</feature>
<evidence type="ECO:0000313" key="8">
    <source>
        <dbReference type="EMBL" id="KAF2169301.1"/>
    </source>
</evidence>
<dbReference type="Gene3D" id="1.20.1250.20">
    <property type="entry name" value="MFS general substrate transporter like domains"/>
    <property type="match status" value="1"/>
</dbReference>
<evidence type="ECO:0000256" key="5">
    <source>
        <dbReference type="ARBA" id="ARBA00023136"/>
    </source>
</evidence>
<keyword evidence="9" id="KW-1185">Reference proteome</keyword>
<evidence type="ECO:0000259" key="7">
    <source>
        <dbReference type="PROSITE" id="PS50850"/>
    </source>
</evidence>
<sequence length="240" mass="26608">EERKLIWKLDFRILLPCCLLYFIAYLDRSNMGYANTLRAETKYSLSSALDLHGSDFSWAVSITFFAVTVLLVPSNLLMKRVSGKYFFPVAILLLGVIVASMSAVKSYGGILAARFFLGVPEAAIPSACIMYFAFWYKPSERALRVGIFEASNALATAVGGFISIGVDSLNGKGGMDSWRWLFLIEGLIAIGIAFPIAWLLLTYPETSKALTERERHIAINRFGRGTPRSTDATWDTSSFK</sequence>
<dbReference type="InterPro" id="IPR011701">
    <property type="entry name" value="MFS"/>
</dbReference>
<dbReference type="GO" id="GO:0022857">
    <property type="term" value="F:transmembrane transporter activity"/>
    <property type="evidence" value="ECO:0007669"/>
    <property type="project" value="InterPro"/>
</dbReference>
<feature type="domain" description="Major facilitator superfamily (MFS) profile" evidence="7">
    <location>
        <begin position="13"/>
        <end position="240"/>
    </location>
</feature>
<feature type="transmembrane region" description="Helical" evidence="6">
    <location>
        <begin position="9"/>
        <end position="26"/>
    </location>
</feature>
<dbReference type="PANTHER" id="PTHR43791">
    <property type="entry name" value="PERMEASE-RELATED"/>
    <property type="match status" value="1"/>
</dbReference>
<dbReference type="InterPro" id="IPR036259">
    <property type="entry name" value="MFS_trans_sf"/>
</dbReference>
<feature type="transmembrane region" description="Helical" evidence="6">
    <location>
        <begin position="146"/>
        <end position="166"/>
    </location>
</feature>
<evidence type="ECO:0000256" key="1">
    <source>
        <dbReference type="ARBA" id="ARBA00004141"/>
    </source>
</evidence>
<dbReference type="AlphaFoldDB" id="A0A6A6CQF4"/>
<feature type="transmembrane region" description="Helical" evidence="6">
    <location>
        <begin position="85"/>
        <end position="104"/>
    </location>
</feature>
<evidence type="ECO:0000313" key="9">
    <source>
        <dbReference type="Proteomes" id="UP000799537"/>
    </source>
</evidence>
<proteinExistence type="predicted"/>
<dbReference type="OrthoDB" id="3932638at2759"/>
<dbReference type="SUPFAM" id="SSF103473">
    <property type="entry name" value="MFS general substrate transporter"/>
    <property type="match status" value="1"/>
</dbReference>
<accession>A0A6A6CQF4</accession>
<feature type="transmembrane region" description="Helical" evidence="6">
    <location>
        <begin position="178"/>
        <end position="201"/>
    </location>
</feature>
<dbReference type="PANTHER" id="PTHR43791:SF36">
    <property type="entry name" value="TRANSPORTER, PUTATIVE (AFU_ORTHOLOGUE AFUA_6G08340)-RELATED"/>
    <property type="match status" value="1"/>
</dbReference>
<comment type="subcellular location">
    <subcellularLocation>
        <location evidence="1">Membrane</location>
        <topology evidence="1">Multi-pass membrane protein</topology>
    </subcellularLocation>
</comment>
<dbReference type="GeneID" id="54563794"/>
<feature type="transmembrane region" description="Helical" evidence="6">
    <location>
        <begin position="56"/>
        <end position="78"/>
    </location>
</feature>
<evidence type="ECO:0000256" key="3">
    <source>
        <dbReference type="ARBA" id="ARBA00022692"/>
    </source>
</evidence>
<evidence type="ECO:0000256" key="6">
    <source>
        <dbReference type="SAM" id="Phobius"/>
    </source>
</evidence>